<reference evidence="2" key="1">
    <citation type="submission" date="2014-07" db="EMBL/GenBank/DDBJ databases">
        <authorList>
            <person name="Martin A.A"/>
            <person name="De Silva N."/>
        </authorList>
    </citation>
    <scope>NUCLEOTIDE SEQUENCE</scope>
</reference>
<dbReference type="AlphaFoldDB" id="A0A0K0FMR1"/>
<dbReference type="Proteomes" id="UP000035680">
    <property type="component" value="Unassembled WGS sequence"/>
</dbReference>
<evidence type="ECO:0000256" key="1">
    <source>
        <dbReference type="SAM" id="Phobius"/>
    </source>
</evidence>
<sequence>MTCSSPDAYCVNATVKFIKWDFVTRSCSDDASIIKKLHKDFDGICTNNTCSNFNFPLDIIGSLCCCKNDYCNGSQTLFNAQLFFNLVLLVLVTLYFN</sequence>
<name>A0A0K0FMR1_STRVS</name>
<protein>
    <submittedName>
        <fullName evidence="3">UPAR/Ly6 domain-containing protein</fullName>
    </submittedName>
</protein>
<feature type="transmembrane region" description="Helical" evidence="1">
    <location>
        <begin position="77"/>
        <end position="96"/>
    </location>
</feature>
<evidence type="ECO:0000313" key="2">
    <source>
        <dbReference type="Proteomes" id="UP000035680"/>
    </source>
</evidence>
<accession>A0A0K0FMR1</accession>
<dbReference type="WBParaSite" id="SVE_1028900.1">
    <property type="protein sequence ID" value="SVE_1028900.1"/>
    <property type="gene ID" value="SVE_1028900"/>
</dbReference>
<evidence type="ECO:0000313" key="3">
    <source>
        <dbReference type="WBParaSite" id="SVE_1028900.1"/>
    </source>
</evidence>
<organism evidence="2 3">
    <name type="scientific">Strongyloides venezuelensis</name>
    <name type="common">Threadworm</name>
    <dbReference type="NCBI Taxonomy" id="75913"/>
    <lineage>
        <taxon>Eukaryota</taxon>
        <taxon>Metazoa</taxon>
        <taxon>Ecdysozoa</taxon>
        <taxon>Nematoda</taxon>
        <taxon>Chromadorea</taxon>
        <taxon>Rhabditida</taxon>
        <taxon>Tylenchina</taxon>
        <taxon>Panagrolaimomorpha</taxon>
        <taxon>Strongyloidoidea</taxon>
        <taxon>Strongyloididae</taxon>
        <taxon>Strongyloides</taxon>
    </lineage>
</organism>
<keyword evidence="1" id="KW-0812">Transmembrane</keyword>
<keyword evidence="2" id="KW-1185">Reference proteome</keyword>
<reference evidence="3" key="2">
    <citation type="submission" date="2015-08" db="UniProtKB">
        <authorList>
            <consortium name="WormBaseParasite"/>
        </authorList>
    </citation>
    <scope>IDENTIFICATION</scope>
</reference>
<keyword evidence="1" id="KW-0472">Membrane</keyword>
<keyword evidence="1" id="KW-1133">Transmembrane helix</keyword>
<proteinExistence type="predicted"/>